<dbReference type="InterPro" id="IPR040442">
    <property type="entry name" value="Pyrv_kinase-like_dom_sf"/>
</dbReference>
<dbReference type="GO" id="GO:0030955">
    <property type="term" value="F:potassium ion binding"/>
    <property type="evidence" value="ECO:0007669"/>
    <property type="project" value="InterPro"/>
</dbReference>
<dbReference type="InterPro" id="IPR001697">
    <property type="entry name" value="Pyr_Knase"/>
</dbReference>
<evidence type="ECO:0000256" key="9">
    <source>
        <dbReference type="ARBA" id="ARBA00022777"/>
    </source>
</evidence>
<dbReference type="Pfam" id="PF00224">
    <property type="entry name" value="PK"/>
    <property type="match status" value="1"/>
</dbReference>
<dbReference type="InterPro" id="IPR015795">
    <property type="entry name" value="Pyrv_Knase_C"/>
</dbReference>
<keyword evidence="9 15" id="KW-0418">Kinase</keyword>
<evidence type="ECO:0000259" key="17">
    <source>
        <dbReference type="Pfam" id="PF02887"/>
    </source>
</evidence>
<dbReference type="InterPro" id="IPR015793">
    <property type="entry name" value="Pyrv_Knase_brl"/>
</dbReference>
<dbReference type="EMBL" id="LGRX02005049">
    <property type="protein sequence ID" value="KAK3279237.1"/>
    <property type="molecule type" value="Genomic_DNA"/>
</dbReference>
<evidence type="ECO:0000256" key="6">
    <source>
        <dbReference type="ARBA" id="ARBA00022679"/>
    </source>
</evidence>
<reference evidence="18 19" key="1">
    <citation type="journal article" date="2015" name="Genome Biol. Evol.">
        <title>Comparative Genomics of a Bacterivorous Green Alga Reveals Evolutionary Causalities and Consequences of Phago-Mixotrophic Mode of Nutrition.</title>
        <authorList>
            <person name="Burns J.A."/>
            <person name="Paasch A."/>
            <person name="Narechania A."/>
            <person name="Kim E."/>
        </authorList>
    </citation>
    <scope>NUCLEOTIDE SEQUENCE [LARGE SCALE GENOMIC DNA]</scope>
    <source>
        <strain evidence="18 19">PLY_AMNH</strain>
    </source>
</reference>
<comment type="similarity">
    <text evidence="4 15">Belongs to the pyruvate kinase family.</text>
</comment>
<comment type="cofactor">
    <cofactor evidence="1">
        <name>Mg(2+)</name>
        <dbReference type="ChEBI" id="CHEBI:18420"/>
    </cofactor>
</comment>
<dbReference type="SUPFAM" id="SSF50800">
    <property type="entry name" value="PK beta-barrel domain-like"/>
    <property type="match status" value="1"/>
</dbReference>
<comment type="pathway">
    <text evidence="3 15">Carbohydrate degradation; glycolysis; pyruvate from D-glyceraldehyde 3-phosphate: step 5/5.</text>
</comment>
<evidence type="ECO:0000256" key="11">
    <source>
        <dbReference type="ARBA" id="ARBA00022842"/>
    </source>
</evidence>
<keyword evidence="13" id="KW-0670">Pyruvate</keyword>
<dbReference type="Proteomes" id="UP001190700">
    <property type="component" value="Unassembled WGS sequence"/>
</dbReference>
<proteinExistence type="inferred from homology"/>
<dbReference type="GO" id="GO:0009570">
    <property type="term" value="C:chloroplast stroma"/>
    <property type="evidence" value="ECO:0007669"/>
    <property type="project" value="UniProtKB-ARBA"/>
</dbReference>
<evidence type="ECO:0000256" key="15">
    <source>
        <dbReference type="RuleBase" id="RU000504"/>
    </source>
</evidence>
<keyword evidence="12 15" id="KW-0324">Glycolysis</keyword>
<name>A0AAE0GJQ7_9CHLO</name>
<evidence type="ECO:0000256" key="14">
    <source>
        <dbReference type="ARBA" id="ARBA00048152"/>
    </source>
</evidence>
<organism evidence="18 19">
    <name type="scientific">Cymbomonas tetramitiformis</name>
    <dbReference type="NCBI Taxonomy" id="36881"/>
    <lineage>
        <taxon>Eukaryota</taxon>
        <taxon>Viridiplantae</taxon>
        <taxon>Chlorophyta</taxon>
        <taxon>Pyramimonadophyceae</taxon>
        <taxon>Pyramimonadales</taxon>
        <taxon>Pyramimonadaceae</taxon>
        <taxon>Cymbomonas</taxon>
    </lineage>
</organism>
<evidence type="ECO:0000256" key="10">
    <source>
        <dbReference type="ARBA" id="ARBA00022840"/>
    </source>
</evidence>
<dbReference type="InterPro" id="IPR011037">
    <property type="entry name" value="Pyrv_Knase-like_insert_dom_sf"/>
</dbReference>
<dbReference type="NCBIfam" id="TIGR01064">
    <property type="entry name" value="pyruv_kin"/>
    <property type="match status" value="1"/>
</dbReference>
<evidence type="ECO:0000256" key="2">
    <source>
        <dbReference type="ARBA" id="ARBA00001958"/>
    </source>
</evidence>
<evidence type="ECO:0000256" key="13">
    <source>
        <dbReference type="ARBA" id="ARBA00023317"/>
    </source>
</evidence>
<dbReference type="GO" id="GO:0016301">
    <property type="term" value="F:kinase activity"/>
    <property type="evidence" value="ECO:0007669"/>
    <property type="project" value="UniProtKB-KW"/>
</dbReference>
<keyword evidence="19" id="KW-1185">Reference proteome</keyword>
<dbReference type="GO" id="GO:0000287">
    <property type="term" value="F:magnesium ion binding"/>
    <property type="evidence" value="ECO:0007669"/>
    <property type="project" value="InterPro"/>
</dbReference>
<keyword evidence="7" id="KW-0479">Metal-binding</keyword>
<dbReference type="InterPro" id="IPR015806">
    <property type="entry name" value="Pyrv_Knase_insert_dom_sf"/>
</dbReference>
<feature type="domain" description="Pyruvate kinase C-terminal" evidence="17">
    <location>
        <begin position="505"/>
        <end position="584"/>
    </location>
</feature>
<dbReference type="Pfam" id="PF02887">
    <property type="entry name" value="PK_C"/>
    <property type="match status" value="1"/>
</dbReference>
<evidence type="ECO:0000259" key="16">
    <source>
        <dbReference type="Pfam" id="PF00224"/>
    </source>
</evidence>
<keyword evidence="10" id="KW-0067">ATP-binding</keyword>
<evidence type="ECO:0000256" key="4">
    <source>
        <dbReference type="ARBA" id="ARBA00008663"/>
    </source>
</evidence>
<comment type="caution">
    <text evidence="18">The sequence shown here is derived from an EMBL/GenBank/DDBJ whole genome shotgun (WGS) entry which is preliminary data.</text>
</comment>
<evidence type="ECO:0000313" key="19">
    <source>
        <dbReference type="Proteomes" id="UP001190700"/>
    </source>
</evidence>
<evidence type="ECO:0000256" key="1">
    <source>
        <dbReference type="ARBA" id="ARBA00001946"/>
    </source>
</evidence>
<dbReference type="PRINTS" id="PR01050">
    <property type="entry name" value="PYRUVTKNASE"/>
</dbReference>
<dbReference type="NCBIfam" id="NF004491">
    <property type="entry name" value="PRK05826.1"/>
    <property type="match status" value="1"/>
</dbReference>
<dbReference type="Gene3D" id="2.40.33.10">
    <property type="entry name" value="PK beta-barrel domain-like"/>
    <property type="match status" value="1"/>
</dbReference>
<sequence length="605" mass="66444">METTRTVPRVPCSVSASTQLGKQLKPPPASLSRYARNVPVKVNGHTQVRGSLVQSSSERGQHVKAYNQILPVETLQMQSGDVDGIDFNQAKTPATNWMDDKNSEERVRKTKIVCTIGPSSWDRDSLYALADAGMNVARLNMSHGDHAQHLKVIKLLKELNATKTSESKIGILLDTKGPEVRSGDISAPVELLPGMPFTFTIDRSSPIKDANVTTVNYDGFIDDVNVGDILLVDGGMMSLRIDSKTDKSVACEVLEGGIMKSRRHLNIRGSTANLPSITEKDWEDLQFGVDNDVDFFALSFVHNADVIRQVKEFLKKNDARIAVLPKIESVNAVDNLEEILEISDGAMVARGDLGSELPVEEVPAIQSEIIYRCNQQGKPVIVATHMMESMIEHPCPTRAEIADITMAVREGTDAVMLSGETANGKYPTKAVEVMARTAARVPWELAPGPETQLNIPSRKLMRSKMSTQSLTGASNDAEKYQQVLSISETFAYNATCMANYQDVPLLVFSRSGFMPALLSHYRPKSLIYAFTNSEAVERRLTLYRGVVPLAMDLKGDREASISHALQVLKEKGEVKEGSYVCVVSSGHNAIWRDAATHGISFRLVE</sequence>
<dbReference type="AlphaFoldDB" id="A0AAE0GJQ7"/>
<protein>
    <recommendedName>
        <fullName evidence="5 15">Pyruvate kinase</fullName>
        <ecNumber evidence="5 15">2.7.1.40</ecNumber>
    </recommendedName>
</protein>
<comment type="catalytic activity">
    <reaction evidence="14 15">
        <text>pyruvate + ATP = phosphoenolpyruvate + ADP + H(+)</text>
        <dbReference type="Rhea" id="RHEA:18157"/>
        <dbReference type="ChEBI" id="CHEBI:15361"/>
        <dbReference type="ChEBI" id="CHEBI:15378"/>
        <dbReference type="ChEBI" id="CHEBI:30616"/>
        <dbReference type="ChEBI" id="CHEBI:58702"/>
        <dbReference type="ChEBI" id="CHEBI:456216"/>
        <dbReference type="EC" id="2.7.1.40"/>
    </reaction>
</comment>
<dbReference type="Gene3D" id="3.40.1380.20">
    <property type="entry name" value="Pyruvate kinase, C-terminal domain"/>
    <property type="match status" value="1"/>
</dbReference>
<evidence type="ECO:0000256" key="7">
    <source>
        <dbReference type="ARBA" id="ARBA00022723"/>
    </source>
</evidence>
<evidence type="ECO:0000256" key="8">
    <source>
        <dbReference type="ARBA" id="ARBA00022741"/>
    </source>
</evidence>
<gene>
    <name evidence="18" type="ORF">CYMTET_12865</name>
</gene>
<dbReference type="Gene3D" id="3.20.20.60">
    <property type="entry name" value="Phosphoenolpyruvate-binding domains"/>
    <property type="match status" value="1"/>
</dbReference>
<evidence type="ECO:0000256" key="3">
    <source>
        <dbReference type="ARBA" id="ARBA00004997"/>
    </source>
</evidence>
<accession>A0AAE0GJQ7</accession>
<evidence type="ECO:0000313" key="18">
    <source>
        <dbReference type="EMBL" id="KAK3279237.1"/>
    </source>
</evidence>
<dbReference type="SUPFAM" id="SSF51621">
    <property type="entry name" value="Phosphoenolpyruvate/pyruvate domain"/>
    <property type="match status" value="1"/>
</dbReference>
<dbReference type="EC" id="2.7.1.40" evidence="5 15"/>
<evidence type="ECO:0000256" key="12">
    <source>
        <dbReference type="ARBA" id="ARBA00023152"/>
    </source>
</evidence>
<dbReference type="GO" id="GO:0004743">
    <property type="term" value="F:pyruvate kinase activity"/>
    <property type="evidence" value="ECO:0007669"/>
    <property type="project" value="UniProtKB-EC"/>
</dbReference>
<dbReference type="SUPFAM" id="SSF52935">
    <property type="entry name" value="PK C-terminal domain-like"/>
    <property type="match status" value="1"/>
</dbReference>
<evidence type="ECO:0000256" key="5">
    <source>
        <dbReference type="ARBA" id="ARBA00012142"/>
    </source>
</evidence>
<keyword evidence="8" id="KW-0547">Nucleotide-binding</keyword>
<dbReference type="InterPro" id="IPR036918">
    <property type="entry name" value="Pyrv_Knase_C_sf"/>
</dbReference>
<comment type="cofactor">
    <cofactor evidence="2">
        <name>K(+)</name>
        <dbReference type="ChEBI" id="CHEBI:29103"/>
    </cofactor>
</comment>
<dbReference type="GO" id="GO:0005524">
    <property type="term" value="F:ATP binding"/>
    <property type="evidence" value="ECO:0007669"/>
    <property type="project" value="UniProtKB-KW"/>
</dbReference>
<dbReference type="InterPro" id="IPR015813">
    <property type="entry name" value="Pyrv/PenolPyrv_kinase-like_dom"/>
</dbReference>
<dbReference type="FunFam" id="3.20.20.60:FF:000025">
    <property type="entry name" value="Pyruvate kinase"/>
    <property type="match status" value="1"/>
</dbReference>
<feature type="domain" description="Pyruvate kinase barrel" evidence="16">
    <location>
        <begin position="108"/>
        <end position="431"/>
    </location>
</feature>
<keyword evidence="6 15" id="KW-0808">Transferase</keyword>
<dbReference type="PANTHER" id="PTHR11817">
    <property type="entry name" value="PYRUVATE KINASE"/>
    <property type="match status" value="1"/>
</dbReference>
<keyword evidence="11 15" id="KW-0460">Magnesium</keyword>